<keyword evidence="3 6" id="KW-1133">Transmembrane helix</keyword>
<accession>A0A523BFN1</accession>
<feature type="transmembrane region" description="Helical" evidence="6">
    <location>
        <begin position="109"/>
        <end position="130"/>
    </location>
</feature>
<keyword evidence="2 6" id="KW-0812">Transmembrane</keyword>
<protein>
    <recommendedName>
        <fullName evidence="9">DUF106 domain-containing protein</fullName>
    </recommendedName>
</protein>
<evidence type="ECO:0000256" key="2">
    <source>
        <dbReference type="ARBA" id="ARBA00022692"/>
    </source>
</evidence>
<gene>
    <name evidence="7" type="ORF">DSO08_01420</name>
</gene>
<dbReference type="SMART" id="SM01415">
    <property type="entry name" value="DUF106"/>
    <property type="match status" value="1"/>
</dbReference>
<comment type="subcellular location">
    <subcellularLocation>
        <location evidence="1">Membrane</location>
        <topology evidence="1">Multi-pass membrane protein</topology>
    </subcellularLocation>
</comment>
<feature type="transmembrane region" description="Helical" evidence="6">
    <location>
        <begin position="150"/>
        <end position="169"/>
    </location>
</feature>
<reference evidence="7 8" key="1">
    <citation type="journal article" date="2019" name="Nat. Microbiol.">
        <title>Expanding anaerobic alkane metabolism in the domain of Archaea.</title>
        <authorList>
            <person name="Wang Y."/>
            <person name="Wegener G."/>
            <person name="Hou J."/>
            <person name="Wang F."/>
            <person name="Xiao X."/>
        </authorList>
    </citation>
    <scope>NUCLEOTIDE SEQUENCE [LARGE SCALE GENOMIC DNA]</scope>
    <source>
        <strain evidence="7">WYZ-LMO10</strain>
    </source>
</reference>
<keyword evidence="5" id="KW-0175">Coiled coil</keyword>
<evidence type="ECO:0008006" key="9">
    <source>
        <dbReference type="Google" id="ProtNLM"/>
    </source>
</evidence>
<evidence type="ECO:0000313" key="8">
    <source>
        <dbReference type="Proteomes" id="UP000315399"/>
    </source>
</evidence>
<dbReference type="InterPro" id="IPR038978">
    <property type="entry name" value="MJ0935"/>
</dbReference>
<keyword evidence="4 6" id="KW-0472">Membrane</keyword>
<dbReference type="Pfam" id="PF01956">
    <property type="entry name" value="EMC3_TMCO1"/>
    <property type="match status" value="1"/>
</dbReference>
<feature type="coiled-coil region" evidence="5">
    <location>
        <begin position="80"/>
        <end position="107"/>
    </location>
</feature>
<feature type="transmembrane region" description="Helical" evidence="6">
    <location>
        <begin position="30"/>
        <end position="52"/>
    </location>
</feature>
<name>A0A523BFN1_9CREN</name>
<evidence type="ECO:0000256" key="5">
    <source>
        <dbReference type="SAM" id="Coils"/>
    </source>
</evidence>
<comment type="caution">
    <text evidence="7">The sequence shown here is derived from an EMBL/GenBank/DDBJ whole genome shotgun (WGS) entry which is preliminary data.</text>
</comment>
<dbReference type="PANTHER" id="PTHR42198:SF1">
    <property type="entry name" value="INTEGRAL MEMBRANE PROTEIN"/>
    <property type="match status" value="1"/>
</dbReference>
<organism evidence="7 8">
    <name type="scientific">Thermoproteota archaeon</name>
    <dbReference type="NCBI Taxonomy" id="2056631"/>
    <lineage>
        <taxon>Archaea</taxon>
        <taxon>Thermoproteota</taxon>
    </lineage>
</organism>
<dbReference type="InterPro" id="IPR002809">
    <property type="entry name" value="EMC3/TMCO1"/>
</dbReference>
<proteinExistence type="predicted"/>
<evidence type="ECO:0000256" key="4">
    <source>
        <dbReference type="ARBA" id="ARBA00023136"/>
    </source>
</evidence>
<dbReference type="Proteomes" id="UP000315399">
    <property type="component" value="Unassembled WGS sequence"/>
</dbReference>
<dbReference type="AlphaFoldDB" id="A0A523BFN1"/>
<evidence type="ECO:0000256" key="6">
    <source>
        <dbReference type="SAM" id="Phobius"/>
    </source>
</evidence>
<dbReference type="EMBL" id="QNVH01000007">
    <property type="protein sequence ID" value="TDA39748.1"/>
    <property type="molecule type" value="Genomic_DNA"/>
</dbReference>
<evidence type="ECO:0000313" key="7">
    <source>
        <dbReference type="EMBL" id="TDA39748.1"/>
    </source>
</evidence>
<sequence>MALEFLSDLYISLVASLSAILGPAKDFPFSALTILIISVGMALISSAVTRAVTDVEQMRRRMVEVREWQSAYTKALRSKDQKQIDKLKKKEATIKRAQAEMMREQFKPIFFIMIPFTIFFYLFNGVFGYSQITVAISPIDLPVIGTKFTFWTWYIITSFSFSALIQRVFNLPSASD</sequence>
<evidence type="ECO:0000256" key="3">
    <source>
        <dbReference type="ARBA" id="ARBA00022989"/>
    </source>
</evidence>
<dbReference type="GO" id="GO:0016020">
    <property type="term" value="C:membrane"/>
    <property type="evidence" value="ECO:0007669"/>
    <property type="project" value="UniProtKB-SubCell"/>
</dbReference>
<dbReference type="PANTHER" id="PTHR42198">
    <property type="entry name" value="INTEGRAL MEMBRANE PROTEIN"/>
    <property type="match status" value="1"/>
</dbReference>
<evidence type="ECO:0000256" key="1">
    <source>
        <dbReference type="ARBA" id="ARBA00004141"/>
    </source>
</evidence>